<dbReference type="PRINTS" id="PR00340">
    <property type="entry name" value="PIIGLNB"/>
</dbReference>
<dbReference type="GO" id="GO:0005829">
    <property type="term" value="C:cytosol"/>
    <property type="evidence" value="ECO:0007669"/>
    <property type="project" value="TreeGrafter"/>
</dbReference>
<dbReference type="InterPro" id="IPR015867">
    <property type="entry name" value="N-reg_PII/ATP_PRibTrfase_C"/>
</dbReference>
<dbReference type="AlphaFoldDB" id="A0A8E4BPK8"/>
<dbReference type="PROSITE" id="PS51343">
    <property type="entry name" value="PII_GLNB_DOM"/>
    <property type="match status" value="1"/>
</dbReference>
<proteinExistence type="inferred from homology"/>
<dbReference type="Proteomes" id="UP000320585">
    <property type="component" value="Chromosome"/>
</dbReference>
<gene>
    <name evidence="2" type="primary">nrgB</name>
    <name evidence="2" type="ORF">Dia5BBH33_06750</name>
</gene>
<sequence length="123" mass="13635">MSEEKKIYKVDAVIRPEKLEELKDKLYEIGVTGITVTEVYGCGLTRGQEEIYRGSVLYVNLLPKIKVEIVIYETPLDTLIDTIRGVCNTGHVGDGKIFVSELYTAVKIRTGERGGAAIIDDKA</sequence>
<dbReference type="Pfam" id="PF00543">
    <property type="entry name" value="P-II"/>
    <property type="match status" value="1"/>
</dbReference>
<evidence type="ECO:0000313" key="2">
    <source>
        <dbReference type="EMBL" id="BBK24740.1"/>
    </source>
</evidence>
<dbReference type="InterPro" id="IPR002187">
    <property type="entry name" value="N-reg_PII"/>
</dbReference>
<evidence type="ECO:0000256" key="1">
    <source>
        <dbReference type="RuleBase" id="RU003936"/>
    </source>
</evidence>
<dbReference type="SUPFAM" id="SSF54913">
    <property type="entry name" value="GlnB-like"/>
    <property type="match status" value="1"/>
</dbReference>
<dbReference type="InterPro" id="IPR017918">
    <property type="entry name" value="N-reg_PII_CS"/>
</dbReference>
<reference evidence="3" key="1">
    <citation type="submission" date="2019-05" db="EMBL/GenBank/DDBJ databases">
        <title>Complete genome sequencing of Dialister sp. strain 5BBH33.</title>
        <authorList>
            <person name="Sakamoto M."/>
            <person name="Murakami T."/>
            <person name="Mori H."/>
        </authorList>
    </citation>
    <scope>NUCLEOTIDE SEQUENCE [LARGE SCALE GENOMIC DNA]</scope>
    <source>
        <strain evidence="3">5BBH33</strain>
    </source>
</reference>
<comment type="similarity">
    <text evidence="1">Belongs to the P(II) protein family.</text>
</comment>
<dbReference type="InterPro" id="IPR011322">
    <property type="entry name" value="N-reg_PII-like_a/b"/>
</dbReference>
<dbReference type="GeneID" id="92715896"/>
<name>A0A8E4BPK8_9FIRM</name>
<dbReference type="PROSITE" id="PS00638">
    <property type="entry name" value="PII_GLNB_CTER"/>
    <property type="match status" value="1"/>
</dbReference>
<dbReference type="PANTHER" id="PTHR30115:SF11">
    <property type="entry name" value="NITROGEN REGULATORY PROTEIN P-II HOMOLOG"/>
    <property type="match status" value="1"/>
</dbReference>
<dbReference type="EMBL" id="AP019697">
    <property type="protein sequence ID" value="BBK24740.1"/>
    <property type="molecule type" value="Genomic_DNA"/>
</dbReference>
<dbReference type="Gene3D" id="3.30.70.120">
    <property type="match status" value="1"/>
</dbReference>
<dbReference type="GO" id="GO:0005524">
    <property type="term" value="F:ATP binding"/>
    <property type="evidence" value="ECO:0007669"/>
    <property type="project" value="TreeGrafter"/>
</dbReference>
<keyword evidence="3" id="KW-1185">Reference proteome</keyword>
<dbReference type="PANTHER" id="PTHR30115">
    <property type="entry name" value="NITROGEN REGULATORY PROTEIN P-II"/>
    <property type="match status" value="1"/>
</dbReference>
<dbReference type="RefSeq" id="WP_022381599.1">
    <property type="nucleotide sequence ID" value="NZ_AP019697.1"/>
</dbReference>
<accession>A0A8E4BPK8</accession>
<dbReference type="GO" id="GO:0006808">
    <property type="term" value="P:regulation of nitrogen utilization"/>
    <property type="evidence" value="ECO:0007669"/>
    <property type="project" value="InterPro"/>
</dbReference>
<protein>
    <submittedName>
        <fullName evidence="2">Nitrogen regulatory PII</fullName>
    </submittedName>
</protein>
<dbReference type="OrthoDB" id="9802729at2"/>
<dbReference type="KEGG" id="dho:Dia5BBH33_06750"/>
<dbReference type="GO" id="GO:0030234">
    <property type="term" value="F:enzyme regulator activity"/>
    <property type="evidence" value="ECO:0007669"/>
    <property type="project" value="InterPro"/>
</dbReference>
<organism evidence="2 3">
    <name type="scientific">Dialister hominis</name>
    <dbReference type="NCBI Taxonomy" id="2582419"/>
    <lineage>
        <taxon>Bacteria</taxon>
        <taxon>Bacillati</taxon>
        <taxon>Bacillota</taxon>
        <taxon>Negativicutes</taxon>
        <taxon>Veillonellales</taxon>
        <taxon>Veillonellaceae</taxon>
        <taxon>Dialister</taxon>
    </lineage>
</organism>
<dbReference type="SMART" id="SM00938">
    <property type="entry name" value="P-II"/>
    <property type="match status" value="1"/>
</dbReference>
<evidence type="ECO:0000313" key="3">
    <source>
        <dbReference type="Proteomes" id="UP000320585"/>
    </source>
</evidence>